<dbReference type="EMBL" id="AKHW03006762">
    <property type="protein sequence ID" value="KYO19104.1"/>
    <property type="molecule type" value="Genomic_DNA"/>
</dbReference>
<dbReference type="PANTHER" id="PTHR23266">
    <property type="entry name" value="IMMUNOGLOBULIN HEAVY CHAIN"/>
    <property type="match status" value="1"/>
</dbReference>
<protein>
    <recommendedName>
        <fullName evidence="4">Ig-like domain-containing protein</fullName>
    </recommendedName>
</protein>
<keyword evidence="6" id="KW-1185">Reference proteome</keyword>
<evidence type="ECO:0000313" key="5">
    <source>
        <dbReference type="EMBL" id="KYO19104.1"/>
    </source>
</evidence>
<proteinExistence type="predicted"/>
<dbReference type="InterPro" id="IPR013106">
    <property type="entry name" value="Ig_V-set"/>
</dbReference>
<dbReference type="Pfam" id="PF07686">
    <property type="entry name" value="V-set"/>
    <property type="match status" value="1"/>
</dbReference>
<sequence length="145" mass="16157">MHRGAVGSGAGPVWHRGEEAWGTVKISCKTSRFTFTDYYMYWVQQAPGKGLVWVGEIIPEDDTTNYAETLKGRVSITTDNSISTVYLQLSRLSPADTAVYYCARHSGQDAIHSRARTLGIRNYAKGESYVYSVIEVKNSKCQKGH</sequence>
<reference evidence="5 6" key="1">
    <citation type="journal article" date="2012" name="Genome Biol.">
        <title>Sequencing three crocodilian genomes to illuminate the evolution of archosaurs and amniotes.</title>
        <authorList>
            <person name="St John J.A."/>
            <person name="Braun E.L."/>
            <person name="Isberg S.R."/>
            <person name="Miles L.G."/>
            <person name="Chong A.Y."/>
            <person name="Gongora J."/>
            <person name="Dalzell P."/>
            <person name="Moran C."/>
            <person name="Bed'hom B."/>
            <person name="Abzhanov A."/>
            <person name="Burgess S.C."/>
            <person name="Cooksey A.M."/>
            <person name="Castoe T.A."/>
            <person name="Crawford N.G."/>
            <person name="Densmore L.D."/>
            <person name="Drew J.C."/>
            <person name="Edwards S.V."/>
            <person name="Faircloth B.C."/>
            <person name="Fujita M.K."/>
            <person name="Greenwold M.J."/>
            <person name="Hoffmann F.G."/>
            <person name="Howard J.M."/>
            <person name="Iguchi T."/>
            <person name="Janes D.E."/>
            <person name="Khan S.Y."/>
            <person name="Kohno S."/>
            <person name="de Koning A.J."/>
            <person name="Lance S.L."/>
            <person name="McCarthy F.M."/>
            <person name="McCormack J.E."/>
            <person name="Merchant M.E."/>
            <person name="Peterson D.G."/>
            <person name="Pollock D.D."/>
            <person name="Pourmand N."/>
            <person name="Raney B.J."/>
            <person name="Roessler K.A."/>
            <person name="Sanford J.R."/>
            <person name="Sawyer R.H."/>
            <person name="Schmidt C.J."/>
            <person name="Triplett E.W."/>
            <person name="Tuberville T.D."/>
            <person name="Venegas-Anaya M."/>
            <person name="Howard J.T."/>
            <person name="Jarvis E.D."/>
            <person name="Guillette L.J.Jr."/>
            <person name="Glenn T.C."/>
            <person name="Green R.E."/>
            <person name="Ray D.A."/>
        </authorList>
    </citation>
    <scope>NUCLEOTIDE SEQUENCE [LARGE SCALE GENOMIC DNA]</scope>
    <source>
        <strain evidence="5">KSC_2009_1</strain>
    </source>
</reference>
<dbReference type="GO" id="GO:0005576">
    <property type="term" value="C:extracellular region"/>
    <property type="evidence" value="ECO:0007669"/>
    <property type="project" value="UniProtKB-ARBA"/>
</dbReference>
<accession>A0A151M3L6</accession>
<dbReference type="SMART" id="SM00406">
    <property type="entry name" value="IGv"/>
    <property type="match status" value="1"/>
</dbReference>
<dbReference type="GO" id="GO:0002250">
    <property type="term" value="P:adaptive immune response"/>
    <property type="evidence" value="ECO:0007669"/>
    <property type="project" value="UniProtKB-KW"/>
</dbReference>
<dbReference type="SUPFAM" id="SSF48726">
    <property type="entry name" value="Immunoglobulin"/>
    <property type="match status" value="1"/>
</dbReference>
<dbReference type="InterPro" id="IPR050199">
    <property type="entry name" value="IgHV"/>
</dbReference>
<organism evidence="5 6">
    <name type="scientific">Alligator mississippiensis</name>
    <name type="common">American alligator</name>
    <dbReference type="NCBI Taxonomy" id="8496"/>
    <lineage>
        <taxon>Eukaryota</taxon>
        <taxon>Metazoa</taxon>
        <taxon>Chordata</taxon>
        <taxon>Craniata</taxon>
        <taxon>Vertebrata</taxon>
        <taxon>Euteleostomi</taxon>
        <taxon>Archelosauria</taxon>
        <taxon>Archosauria</taxon>
        <taxon>Crocodylia</taxon>
        <taxon>Alligatoridae</taxon>
        <taxon>Alligatorinae</taxon>
        <taxon>Alligator</taxon>
    </lineage>
</organism>
<evidence type="ECO:0000256" key="3">
    <source>
        <dbReference type="ARBA" id="ARBA00043265"/>
    </source>
</evidence>
<evidence type="ECO:0000259" key="4">
    <source>
        <dbReference type="PROSITE" id="PS50835"/>
    </source>
</evidence>
<dbReference type="STRING" id="8496.A0A151M3L6"/>
<keyword evidence="3" id="KW-1280">Immunoglobulin</keyword>
<feature type="domain" description="Ig-like" evidence="4">
    <location>
        <begin position="17"/>
        <end position="119"/>
    </location>
</feature>
<dbReference type="Gene3D" id="2.60.40.10">
    <property type="entry name" value="Immunoglobulins"/>
    <property type="match status" value="1"/>
</dbReference>
<name>A0A151M3L6_ALLMI</name>
<dbReference type="InterPro" id="IPR007110">
    <property type="entry name" value="Ig-like_dom"/>
</dbReference>
<gene>
    <name evidence="5" type="ORF">Y1Q_0017310</name>
</gene>
<evidence type="ECO:0000256" key="2">
    <source>
        <dbReference type="ARBA" id="ARBA00023130"/>
    </source>
</evidence>
<keyword evidence="1" id="KW-0391">Immunity</keyword>
<comment type="caution">
    <text evidence="5">The sequence shown here is derived from an EMBL/GenBank/DDBJ whole genome shotgun (WGS) entry which is preliminary data.</text>
</comment>
<evidence type="ECO:0000256" key="1">
    <source>
        <dbReference type="ARBA" id="ARBA00022859"/>
    </source>
</evidence>
<dbReference type="Proteomes" id="UP000050525">
    <property type="component" value="Unassembled WGS sequence"/>
</dbReference>
<dbReference type="GO" id="GO:0019814">
    <property type="term" value="C:immunoglobulin complex"/>
    <property type="evidence" value="ECO:0007669"/>
    <property type="project" value="UniProtKB-KW"/>
</dbReference>
<dbReference type="PROSITE" id="PS50835">
    <property type="entry name" value="IG_LIKE"/>
    <property type="match status" value="1"/>
</dbReference>
<dbReference type="InterPro" id="IPR036179">
    <property type="entry name" value="Ig-like_dom_sf"/>
</dbReference>
<keyword evidence="2" id="KW-1064">Adaptive immunity</keyword>
<dbReference type="AlphaFoldDB" id="A0A151M3L6"/>
<evidence type="ECO:0000313" key="6">
    <source>
        <dbReference type="Proteomes" id="UP000050525"/>
    </source>
</evidence>
<dbReference type="InterPro" id="IPR013783">
    <property type="entry name" value="Ig-like_fold"/>
</dbReference>